<sequence length="61" mass="6953">MEMQELQALINGQIQPEQICVEQLVALAKQHTLATTTEYKLLEDAVNVVLTYYLKQAQAYL</sequence>
<organism evidence="1 2">
    <name type="scientific">Acinetobacter junii</name>
    <dbReference type="NCBI Taxonomy" id="40215"/>
    <lineage>
        <taxon>Bacteria</taxon>
        <taxon>Pseudomonadati</taxon>
        <taxon>Pseudomonadota</taxon>
        <taxon>Gammaproteobacteria</taxon>
        <taxon>Moraxellales</taxon>
        <taxon>Moraxellaceae</taxon>
        <taxon>Acinetobacter</taxon>
    </lineage>
</organism>
<name>A0A2R4USR5_ACIJU</name>
<dbReference type="RefSeq" id="WP_004916905.1">
    <property type="nucleotide sequence ID" value="NZ_BBSD01000052.1"/>
</dbReference>
<dbReference type="AlphaFoldDB" id="A0A2R4USR5"/>
<proteinExistence type="predicted"/>
<gene>
    <name evidence="1" type="ORF">KTH64_06645</name>
</gene>
<dbReference type="OrthoDB" id="6709565at2"/>
<dbReference type="Proteomes" id="UP001208534">
    <property type="component" value="Unassembled WGS sequence"/>
</dbReference>
<dbReference type="EMBL" id="JAHPRE010000021">
    <property type="protein sequence ID" value="MCU4396652.1"/>
    <property type="molecule type" value="Genomic_DNA"/>
</dbReference>
<evidence type="ECO:0000313" key="2">
    <source>
        <dbReference type="Proteomes" id="UP001208534"/>
    </source>
</evidence>
<protein>
    <submittedName>
        <fullName evidence="1">Uncharacterized protein</fullName>
    </submittedName>
</protein>
<evidence type="ECO:0000313" key="1">
    <source>
        <dbReference type="EMBL" id="MCU4396652.1"/>
    </source>
</evidence>
<comment type="caution">
    <text evidence="1">The sequence shown here is derived from an EMBL/GenBank/DDBJ whole genome shotgun (WGS) entry which is preliminary data.</text>
</comment>
<reference evidence="1" key="1">
    <citation type="submission" date="2021-06" db="EMBL/GenBank/DDBJ databases">
        <title>Propagation of a rapidly emergent carbapenem-resistant Acinetobacter baumannii lineage by various extra-hospital transmission networks.</title>
        <authorList>
            <person name="Calix J."/>
        </authorList>
    </citation>
    <scope>NUCLEOTIDE SEQUENCE</scope>
    <source>
        <strain evidence="1">WU_MDCI_Aw63</strain>
    </source>
</reference>
<accession>A0A2R4USR5</accession>